<sequence length="40" mass="4414">AGKVAYWMVRTVAVEFDAGRPFPPLCDLERLATVAEVMFG</sequence>
<evidence type="ECO:0000313" key="1">
    <source>
        <dbReference type="EMBL" id="KKL49289.1"/>
    </source>
</evidence>
<dbReference type="EMBL" id="LAZR01033009">
    <property type="protein sequence ID" value="KKL49289.1"/>
    <property type="molecule type" value="Genomic_DNA"/>
</dbReference>
<proteinExistence type="predicted"/>
<organism evidence="1">
    <name type="scientific">marine sediment metagenome</name>
    <dbReference type="NCBI Taxonomy" id="412755"/>
    <lineage>
        <taxon>unclassified sequences</taxon>
        <taxon>metagenomes</taxon>
        <taxon>ecological metagenomes</taxon>
    </lineage>
</organism>
<accession>A0A0F9CJL2</accession>
<gene>
    <name evidence="1" type="ORF">LCGC14_2316960</name>
</gene>
<reference evidence="1" key="1">
    <citation type="journal article" date="2015" name="Nature">
        <title>Complex archaea that bridge the gap between prokaryotes and eukaryotes.</title>
        <authorList>
            <person name="Spang A."/>
            <person name="Saw J.H."/>
            <person name="Jorgensen S.L."/>
            <person name="Zaremba-Niedzwiedzka K."/>
            <person name="Martijn J."/>
            <person name="Lind A.E."/>
            <person name="van Eijk R."/>
            <person name="Schleper C."/>
            <person name="Guy L."/>
            <person name="Ettema T.J."/>
        </authorList>
    </citation>
    <scope>NUCLEOTIDE SEQUENCE</scope>
</reference>
<dbReference type="AlphaFoldDB" id="A0A0F9CJL2"/>
<name>A0A0F9CJL2_9ZZZZ</name>
<feature type="non-terminal residue" evidence="1">
    <location>
        <position position="1"/>
    </location>
</feature>
<comment type="caution">
    <text evidence="1">The sequence shown here is derived from an EMBL/GenBank/DDBJ whole genome shotgun (WGS) entry which is preliminary data.</text>
</comment>
<protein>
    <submittedName>
        <fullName evidence="1">Uncharacterized protein</fullName>
    </submittedName>
</protein>